<feature type="compositionally biased region" description="Basic and acidic residues" evidence="1">
    <location>
        <begin position="371"/>
        <end position="381"/>
    </location>
</feature>
<feature type="domain" description="DUF222" evidence="2">
    <location>
        <begin position="87"/>
        <end position="288"/>
    </location>
</feature>
<feature type="compositionally biased region" description="Basic residues" evidence="1">
    <location>
        <begin position="397"/>
        <end position="406"/>
    </location>
</feature>
<dbReference type="RefSeq" id="WP_190266729.1">
    <property type="nucleotide sequence ID" value="NZ_BAABAD010000004.1"/>
</dbReference>
<sequence length="555" mass="61091">MSTGMLLEQLRADEDHRAAELIEVLHHCVAVSASADFRMLQAVSLIHDEYEEDYLATVAAAVGSGEATPQTISATAMLGRAGDDPRGRYGPNGLEKTIAEIGAALTVTPARARELIVAGSVMRNQLPFVGGMLAIGRIDLPRFLMVVKRSELVDQEKMGSLDTALVGEIENRGPMSMTRFLTMLDATIARTDAGATRRRREVVAKDRAITVRSDRHTPGQARMSATLPAEHAAAVNARLDAMAADVHDEDPRTRAQRRLDGLVALAGGHTVLECRCQDCLSGTPDTADGTVAQPDASDQPEEAAAPRTDSCDASSAQPRDGAPRPTFHIVVNLSTLLARDDDPAFLDGHGVIDAATARALLTEAHRSYVHTDHGNTDDHRHGDHGHKGKDKDDRWHNPAHARRARAERRYKPGRKLAELIRCGELCCTFPGCTNPVWRADLDHTTPHGKASGRTNRRNLKPLCRFHHRFKTFDPGWRDYQDEMGTVFFQSPDGHMYLGNAYTGRDLFTSLAPPEQPADQLARRRIDQIRSRRAESAKRADKREIDRWNAENPPPF</sequence>
<gene>
    <name evidence="3" type="ORF">IDF66_10050</name>
</gene>
<evidence type="ECO:0000313" key="3">
    <source>
        <dbReference type="EMBL" id="MBD1319929.1"/>
    </source>
</evidence>
<feature type="region of interest" description="Disordered" evidence="1">
    <location>
        <begin position="287"/>
        <end position="325"/>
    </location>
</feature>
<feature type="region of interest" description="Disordered" evidence="1">
    <location>
        <begin position="528"/>
        <end position="555"/>
    </location>
</feature>
<reference evidence="3 4" key="1">
    <citation type="submission" date="2020-09" db="EMBL/GenBank/DDBJ databases">
        <title>Novel species in genus Gordonia.</title>
        <authorList>
            <person name="Zhang G."/>
        </authorList>
    </citation>
    <scope>NUCLEOTIDE SEQUENCE [LARGE SCALE GENOMIC DNA]</scope>
    <source>
        <strain evidence="3 4">ON-33</strain>
    </source>
</reference>
<protein>
    <submittedName>
        <fullName evidence="3">DUF222 domain-containing protein</fullName>
    </submittedName>
</protein>
<feature type="compositionally biased region" description="Basic and acidic residues" evidence="1">
    <location>
        <begin position="528"/>
        <end position="548"/>
    </location>
</feature>
<dbReference type="InterPro" id="IPR003615">
    <property type="entry name" value="HNH_nuc"/>
</dbReference>
<feature type="region of interest" description="Disordered" evidence="1">
    <location>
        <begin position="371"/>
        <end position="407"/>
    </location>
</feature>
<evidence type="ECO:0000256" key="1">
    <source>
        <dbReference type="SAM" id="MobiDB-lite"/>
    </source>
</evidence>
<comment type="caution">
    <text evidence="3">The sequence shown here is derived from an EMBL/GenBank/DDBJ whole genome shotgun (WGS) entry which is preliminary data.</text>
</comment>
<organism evidence="3 4">
    <name type="scientific">Gordonia hankookensis</name>
    <dbReference type="NCBI Taxonomy" id="589403"/>
    <lineage>
        <taxon>Bacteria</taxon>
        <taxon>Bacillati</taxon>
        <taxon>Actinomycetota</taxon>
        <taxon>Actinomycetes</taxon>
        <taxon>Mycobacteriales</taxon>
        <taxon>Gordoniaceae</taxon>
        <taxon>Gordonia</taxon>
    </lineage>
</organism>
<dbReference type="EMBL" id="JACWMS010000002">
    <property type="protein sequence ID" value="MBD1319929.1"/>
    <property type="molecule type" value="Genomic_DNA"/>
</dbReference>
<name>A0ABR7WAV8_9ACTN</name>
<dbReference type="CDD" id="cd00085">
    <property type="entry name" value="HNHc"/>
    <property type="match status" value="1"/>
</dbReference>
<evidence type="ECO:0000313" key="4">
    <source>
        <dbReference type="Proteomes" id="UP000602395"/>
    </source>
</evidence>
<dbReference type="InterPro" id="IPR003870">
    <property type="entry name" value="DUF222"/>
</dbReference>
<keyword evidence="4" id="KW-1185">Reference proteome</keyword>
<dbReference type="Proteomes" id="UP000602395">
    <property type="component" value="Unassembled WGS sequence"/>
</dbReference>
<evidence type="ECO:0000259" key="2">
    <source>
        <dbReference type="Pfam" id="PF02720"/>
    </source>
</evidence>
<accession>A0ABR7WAV8</accession>
<proteinExistence type="predicted"/>
<dbReference type="Pfam" id="PF02720">
    <property type="entry name" value="DUF222"/>
    <property type="match status" value="1"/>
</dbReference>